<evidence type="ECO:0000256" key="4">
    <source>
        <dbReference type="SAM" id="MobiDB-lite"/>
    </source>
</evidence>
<keyword evidence="6" id="KW-1185">Reference proteome</keyword>
<dbReference type="InterPro" id="IPR010754">
    <property type="entry name" value="OPA3-like"/>
</dbReference>
<dbReference type="Pfam" id="PF07047">
    <property type="entry name" value="OPA3"/>
    <property type="match status" value="1"/>
</dbReference>
<dbReference type="GO" id="GO:0005739">
    <property type="term" value="C:mitochondrion"/>
    <property type="evidence" value="ECO:0007669"/>
    <property type="project" value="TreeGrafter"/>
</dbReference>
<evidence type="ECO:0000256" key="1">
    <source>
        <dbReference type="ARBA" id="ARBA00007584"/>
    </source>
</evidence>
<name>A0A1X0NWV6_9TRYP</name>
<dbReference type="GO" id="GO:0019216">
    <property type="term" value="P:regulation of lipid metabolic process"/>
    <property type="evidence" value="ECO:0007669"/>
    <property type="project" value="TreeGrafter"/>
</dbReference>
<dbReference type="PANTHER" id="PTHR12499:SF0">
    <property type="entry name" value="OPTIC ATROPHY 3 PROTEIN"/>
    <property type="match status" value="1"/>
</dbReference>
<dbReference type="GeneID" id="39985870"/>
<proteinExistence type="inferred from homology"/>
<accession>A0A1X0NWV6</accession>
<protein>
    <recommendedName>
        <fullName evidence="7">Optic atrophy 3 protein (OPA3)</fullName>
    </recommendedName>
</protein>
<dbReference type="OrthoDB" id="2129069at2759"/>
<evidence type="ECO:0000313" key="5">
    <source>
        <dbReference type="EMBL" id="ORC88580.1"/>
    </source>
</evidence>
<reference evidence="5 6" key="1">
    <citation type="submission" date="2017-03" db="EMBL/GenBank/DDBJ databases">
        <title>An alternative strategy for trypanosome survival in the mammalian bloodstream revealed through genome and transcriptome analysis of the ubiquitous bovine parasite Trypanosoma (Megatrypanum) theileri.</title>
        <authorList>
            <person name="Kelly S."/>
            <person name="Ivens A."/>
            <person name="Mott A."/>
            <person name="O'Neill E."/>
            <person name="Emms D."/>
            <person name="Macleod O."/>
            <person name="Voorheis P."/>
            <person name="Matthews J."/>
            <person name="Matthews K."/>
            <person name="Carrington M."/>
        </authorList>
    </citation>
    <scope>NUCLEOTIDE SEQUENCE [LARGE SCALE GENOMIC DNA]</scope>
    <source>
        <strain evidence="5">Edinburgh</strain>
    </source>
</reference>
<keyword evidence="2 3" id="KW-0175">Coiled coil</keyword>
<evidence type="ECO:0008006" key="7">
    <source>
        <dbReference type="Google" id="ProtNLM"/>
    </source>
</evidence>
<evidence type="ECO:0000313" key="6">
    <source>
        <dbReference type="Proteomes" id="UP000192257"/>
    </source>
</evidence>
<organism evidence="5 6">
    <name type="scientific">Trypanosoma theileri</name>
    <dbReference type="NCBI Taxonomy" id="67003"/>
    <lineage>
        <taxon>Eukaryota</taxon>
        <taxon>Discoba</taxon>
        <taxon>Euglenozoa</taxon>
        <taxon>Kinetoplastea</taxon>
        <taxon>Metakinetoplastina</taxon>
        <taxon>Trypanosomatida</taxon>
        <taxon>Trypanosomatidae</taxon>
        <taxon>Trypanosoma</taxon>
    </lineage>
</organism>
<evidence type="ECO:0000256" key="3">
    <source>
        <dbReference type="SAM" id="Coils"/>
    </source>
</evidence>
<evidence type="ECO:0000256" key="2">
    <source>
        <dbReference type="ARBA" id="ARBA00023054"/>
    </source>
</evidence>
<dbReference type="PANTHER" id="PTHR12499">
    <property type="entry name" value="OPTIC ATROPHY 3 PROTEIN OPA3"/>
    <property type="match status" value="1"/>
</dbReference>
<comment type="similarity">
    <text evidence="1">Belongs to the OPA3 family.</text>
</comment>
<feature type="region of interest" description="Disordered" evidence="4">
    <location>
        <begin position="64"/>
        <end position="104"/>
    </location>
</feature>
<dbReference type="AlphaFoldDB" id="A0A1X0NWV6"/>
<comment type="caution">
    <text evidence="5">The sequence shown here is derived from an EMBL/GenBank/DDBJ whole genome shotgun (WGS) entry which is preliminary data.</text>
</comment>
<dbReference type="EMBL" id="NBCO01000016">
    <property type="protein sequence ID" value="ORC88580.1"/>
    <property type="molecule type" value="Genomic_DNA"/>
</dbReference>
<gene>
    <name evidence="5" type="ORF">TM35_000162180</name>
</gene>
<dbReference type="RefSeq" id="XP_028882646.1">
    <property type="nucleotide sequence ID" value="XM_029026090.1"/>
</dbReference>
<dbReference type="Proteomes" id="UP000192257">
    <property type="component" value="Unassembled WGS sequence"/>
</dbReference>
<dbReference type="VEuPathDB" id="TriTrypDB:TM35_000162180"/>
<sequence length="244" mass="26865">MAPLPAIRLFLLAVRQISKPVVKATVMRAQNKATFTRAVCIGLGRFSFGVSRVVAKWSAEERVSRRQGVNGNSNSSSNTGSSTATSGDAATKSKDKETENLVSAPRSRSLLRAASEDTMRSSRLLFVRRPVESAWQAFRTAFFAPCDEKVLVSTGAELLIELIVYSILVVVLYFELSTQAKAAEAKHKYLLSRIEALERKVNELIEEHHEGEVETIEAPAPVRVTRLDRLRKGFSSILSTIALS</sequence>
<feature type="compositionally biased region" description="Low complexity" evidence="4">
    <location>
        <begin position="70"/>
        <end position="90"/>
    </location>
</feature>
<feature type="coiled-coil region" evidence="3">
    <location>
        <begin position="180"/>
        <end position="214"/>
    </location>
</feature>